<feature type="compositionally biased region" description="Basic and acidic residues" evidence="1">
    <location>
        <begin position="9"/>
        <end position="22"/>
    </location>
</feature>
<comment type="caution">
    <text evidence="2">The sequence shown here is derived from an EMBL/GenBank/DDBJ whole genome shotgun (WGS) entry which is preliminary data.</text>
</comment>
<evidence type="ECO:0000256" key="1">
    <source>
        <dbReference type="SAM" id="MobiDB-lite"/>
    </source>
</evidence>
<dbReference type="AlphaFoldDB" id="K0S0J6"/>
<feature type="region of interest" description="Disordered" evidence="1">
    <location>
        <begin position="229"/>
        <end position="275"/>
    </location>
</feature>
<sequence>MSHKAKKQQHAERSRVSGAESSHESRHFRLSLHSILNELLGFDSLLSSFIHGLGLGALFRCAQAHLAACSFSRPSRAPLSRLSVGKLIAPSFPSARQLPYNIDDQTKILKAEVLVERAYASLVASLCWLCVLRNVLDICTLVEYLIREGTRDGTAATGASSAFDSALLSTLGAVHTPFQASLPVEGKRASVLSTLPRAVSRGERTGVALAFWALLALVPRMSGARASPVVSDRDRFRPYPRGSHGRLDVPSFPPPPLPHDKDTPRRPSTDRRRGL</sequence>
<dbReference type="EMBL" id="AGNL01024092">
    <property type="protein sequence ID" value="EJK58850.1"/>
    <property type="molecule type" value="Genomic_DNA"/>
</dbReference>
<reference evidence="2 3" key="1">
    <citation type="journal article" date="2012" name="Genome Biol.">
        <title>Genome and low-iron response of an oceanic diatom adapted to chronic iron limitation.</title>
        <authorList>
            <person name="Lommer M."/>
            <person name="Specht M."/>
            <person name="Roy A.S."/>
            <person name="Kraemer L."/>
            <person name="Andreson R."/>
            <person name="Gutowska M.A."/>
            <person name="Wolf J."/>
            <person name="Bergner S.V."/>
            <person name="Schilhabel M.B."/>
            <person name="Klostermeier U.C."/>
            <person name="Beiko R.G."/>
            <person name="Rosenstiel P."/>
            <person name="Hippler M."/>
            <person name="Laroche J."/>
        </authorList>
    </citation>
    <scope>NUCLEOTIDE SEQUENCE [LARGE SCALE GENOMIC DNA]</scope>
    <source>
        <strain evidence="2 3">CCMP1005</strain>
    </source>
</reference>
<feature type="region of interest" description="Disordered" evidence="1">
    <location>
        <begin position="1"/>
        <end position="22"/>
    </location>
</feature>
<feature type="compositionally biased region" description="Basic and acidic residues" evidence="1">
    <location>
        <begin position="258"/>
        <end position="275"/>
    </location>
</feature>
<name>K0S0J6_THAOC</name>
<organism evidence="2 3">
    <name type="scientific">Thalassiosira oceanica</name>
    <name type="common">Marine diatom</name>
    <dbReference type="NCBI Taxonomy" id="159749"/>
    <lineage>
        <taxon>Eukaryota</taxon>
        <taxon>Sar</taxon>
        <taxon>Stramenopiles</taxon>
        <taxon>Ochrophyta</taxon>
        <taxon>Bacillariophyta</taxon>
        <taxon>Coscinodiscophyceae</taxon>
        <taxon>Thalassiosirophycidae</taxon>
        <taxon>Thalassiosirales</taxon>
        <taxon>Thalassiosiraceae</taxon>
        <taxon>Thalassiosira</taxon>
    </lineage>
</organism>
<evidence type="ECO:0000313" key="3">
    <source>
        <dbReference type="Proteomes" id="UP000266841"/>
    </source>
</evidence>
<evidence type="ECO:0000313" key="2">
    <source>
        <dbReference type="EMBL" id="EJK58850.1"/>
    </source>
</evidence>
<protein>
    <submittedName>
        <fullName evidence="2">Uncharacterized protein</fullName>
    </submittedName>
</protein>
<accession>K0S0J6</accession>
<dbReference type="Proteomes" id="UP000266841">
    <property type="component" value="Unassembled WGS sequence"/>
</dbReference>
<gene>
    <name evidence="2" type="ORF">THAOC_20991</name>
</gene>
<keyword evidence="3" id="KW-1185">Reference proteome</keyword>
<proteinExistence type="predicted"/>